<organism evidence="1">
    <name type="scientific">Octopus bimaculoides</name>
    <name type="common">California two-spotted octopus</name>
    <dbReference type="NCBI Taxonomy" id="37653"/>
    <lineage>
        <taxon>Eukaryota</taxon>
        <taxon>Metazoa</taxon>
        <taxon>Spiralia</taxon>
        <taxon>Lophotrochozoa</taxon>
        <taxon>Mollusca</taxon>
        <taxon>Cephalopoda</taxon>
        <taxon>Coleoidea</taxon>
        <taxon>Octopodiformes</taxon>
        <taxon>Octopoda</taxon>
        <taxon>Incirrata</taxon>
        <taxon>Octopodidae</taxon>
        <taxon>Octopus</taxon>
    </lineage>
</organism>
<accession>A0A0L8FZ91</accession>
<sequence length="52" mass="6157">MYAECLRQQSCLFRKRGSCRRGDFVWVGGWGQTVQETKQMEKENTKLEGERD</sequence>
<protein>
    <submittedName>
        <fullName evidence="1">Uncharacterized protein</fullName>
    </submittedName>
</protein>
<dbReference type="AlphaFoldDB" id="A0A0L8FZ91"/>
<dbReference type="EMBL" id="KQ425041">
    <property type="protein sequence ID" value="KOF70061.1"/>
    <property type="molecule type" value="Genomic_DNA"/>
</dbReference>
<name>A0A0L8FZ91_OCTBM</name>
<evidence type="ECO:0000313" key="1">
    <source>
        <dbReference type="EMBL" id="KOF70061.1"/>
    </source>
</evidence>
<gene>
    <name evidence="1" type="ORF">OCBIM_22003604mg</name>
</gene>
<reference evidence="1" key="1">
    <citation type="submission" date="2015-07" db="EMBL/GenBank/DDBJ databases">
        <title>MeaNS - Measles Nucleotide Surveillance Program.</title>
        <authorList>
            <person name="Tran T."/>
            <person name="Druce J."/>
        </authorList>
    </citation>
    <scope>NUCLEOTIDE SEQUENCE</scope>
    <source>
        <strain evidence="1">UCB-OBI-ISO-001</strain>
        <tissue evidence="1">Gonad</tissue>
    </source>
</reference>
<proteinExistence type="predicted"/>